<feature type="region of interest" description="Disordered" evidence="1">
    <location>
        <begin position="1"/>
        <end position="23"/>
    </location>
</feature>
<comment type="caution">
    <text evidence="2">The sequence shown here is derived from an EMBL/GenBank/DDBJ whole genome shotgun (WGS) entry which is preliminary data.</text>
</comment>
<reference evidence="2" key="1">
    <citation type="journal article" date="2020" name="bioRxiv">
        <title>Comparative genomics of Chlamydomonas.</title>
        <authorList>
            <person name="Craig R.J."/>
            <person name="Hasan A.R."/>
            <person name="Ness R.W."/>
            <person name="Keightley P.D."/>
        </authorList>
    </citation>
    <scope>NUCLEOTIDE SEQUENCE</scope>
    <source>
        <strain evidence="2">CCAP 11/173</strain>
    </source>
</reference>
<gene>
    <name evidence="2" type="ORF">HYH02_007542</name>
</gene>
<dbReference type="PANTHER" id="PTHR12393">
    <property type="entry name" value="SPHINGOMYELIN PHOSPHODIESTERASE RELATED"/>
    <property type="match status" value="1"/>
</dbReference>
<dbReference type="Gene3D" id="1.25.40.20">
    <property type="entry name" value="Ankyrin repeat-containing domain"/>
    <property type="match status" value="1"/>
</dbReference>
<evidence type="ECO:0000256" key="1">
    <source>
        <dbReference type="SAM" id="MobiDB-lite"/>
    </source>
</evidence>
<dbReference type="GO" id="GO:0030149">
    <property type="term" value="P:sphingolipid catabolic process"/>
    <property type="evidence" value="ECO:0007669"/>
    <property type="project" value="TreeGrafter"/>
</dbReference>
<dbReference type="EMBL" id="JAEHOD010000021">
    <property type="protein sequence ID" value="KAG2447624.1"/>
    <property type="molecule type" value="Genomic_DNA"/>
</dbReference>
<dbReference type="GO" id="GO:0004620">
    <property type="term" value="F:phospholipase activity"/>
    <property type="evidence" value="ECO:0007669"/>
    <property type="project" value="TreeGrafter"/>
</dbReference>
<sequence length="599" mass="64938">MQQKSPHKRSSREEPPGEPRLPPELLHKVALDYLHANDVAGSFKLLNRDAAACLRERFRLLTLGVRRTSAKEPHQAQQPWPAREFVAHWGRPEPWHALSLTQRRRLLCLAASSGHPGSLEAALAHCGSTMESVGADALVAAAAAGGVDCCRLLLAAGCGSMVDAGRRGLEAAAKAGHTPVLQLLMEGVNEEAAFSCYDAACAGGQISTLAWLRRRLPSWSAPCTREAVKAAKGGHVALLEQVLMPHITAFNKRAAEAGYGGKREASRRGVRQDRWRLLNAIAKGCPVGVFRRHYHQLWVWGSDRDMERANQYVPRKRIEARNEAMASLLTAAASSATACWAAKVDLLLSAWGPAVAAEVLQMRRGRHCAVEEAAARPDYCQRLRHLHAAGMPLFGGEDACAAKHGHADALVYLWDERRLPLRLDESFVHKFVRGRGKEFQNERLLAVLQLLRERGVAWNFAHMGDLVLYGGVIDAPVLLWLARTAVNAYGPTSGPWTSTALHFAAVAGASLQVLQALRARGASVCMSAVAEGGGVAALQWAALQVLTDGHQLEVLSSIDVEGVCRAGNTAALEWLHAHRFILPADVQKLRVRGLLPPAG</sequence>
<dbReference type="Proteomes" id="UP000613740">
    <property type="component" value="Unassembled WGS sequence"/>
</dbReference>
<dbReference type="GO" id="GO:0016020">
    <property type="term" value="C:membrane"/>
    <property type="evidence" value="ECO:0007669"/>
    <property type="project" value="TreeGrafter"/>
</dbReference>
<accession>A0A836B568</accession>
<dbReference type="GO" id="GO:0005783">
    <property type="term" value="C:endoplasmic reticulum"/>
    <property type="evidence" value="ECO:0007669"/>
    <property type="project" value="TreeGrafter"/>
</dbReference>
<evidence type="ECO:0000313" key="3">
    <source>
        <dbReference type="Proteomes" id="UP000613740"/>
    </source>
</evidence>
<dbReference type="GO" id="GO:0071944">
    <property type="term" value="C:cell periphery"/>
    <property type="evidence" value="ECO:0007669"/>
    <property type="project" value="TreeGrafter"/>
</dbReference>
<dbReference type="OrthoDB" id="558665at2759"/>
<dbReference type="AlphaFoldDB" id="A0A836B568"/>
<feature type="compositionally biased region" description="Basic residues" evidence="1">
    <location>
        <begin position="1"/>
        <end position="10"/>
    </location>
</feature>
<protein>
    <submittedName>
        <fullName evidence="2">Uncharacterized protein</fullName>
    </submittedName>
</protein>
<dbReference type="PANTHER" id="PTHR12393:SF6">
    <property type="entry name" value="SPHINGOMYELIN PHOSPHODIESTERASE 2"/>
    <property type="match status" value="1"/>
</dbReference>
<dbReference type="SUPFAM" id="SSF48403">
    <property type="entry name" value="Ankyrin repeat"/>
    <property type="match status" value="1"/>
</dbReference>
<dbReference type="InterPro" id="IPR002110">
    <property type="entry name" value="Ankyrin_rpt"/>
</dbReference>
<proteinExistence type="predicted"/>
<dbReference type="GO" id="GO:0046513">
    <property type="term" value="P:ceramide biosynthetic process"/>
    <property type="evidence" value="ECO:0007669"/>
    <property type="project" value="TreeGrafter"/>
</dbReference>
<dbReference type="InterPro" id="IPR036770">
    <property type="entry name" value="Ankyrin_rpt-contain_sf"/>
</dbReference>
<name>A0A836B568_9CHLO</name>
<keyword evidence="3" id="KW-1185">Reference proteome</keyword>
<dbReference type="Pfam" id="PF12796">
    <property type="entry name" value="Ank_2"/>
    <property type="match status" value="1"/>
</dbReference>
<evidence type="ECO:0000313" key="2">
    <source>
        <dbReference type="EMBL" id="KAG2447624.1"/>
    </source>
</evidence>
<organism evidence="2 3">
    <name type="scientific">Chlamydomonas schloesseri</name>
    <dbReference type="NCBI Taxonomy" id="2026947"/>
    <lineage>
        <taxon>Eukaryota</taxon>
        <taxon>Viridiplantae</taxon>
        <taxon>Chlorophyta</taxon>
        <taxon>core chlorophytes</taxon>
        <taxon>Chlorophyceae</taxon>
        <taxon>CS clade</taxon>
        <taxon>Chlamydomonadales</taxon>
        <taxon>Chlamydomonadaceae</taxon>
        <taxon>Chlamydomonas</taxon>
    </lineage>
</organism>